<dbReference type="SFLD" id="SFLDG00358">
    <property type="entry name" value="Main_(cytGST)"/>
    <property type="match status" value="1"/>
</dbReference>
<evidence type="ECO:0000259" key="9">
    <source>
        <dbReference type="PROSITE" id="PS50405"/>
    </source>
</evidence>
<dbReference type="PANTHER" id="PTHR43968:SF6">
    <property type="entry name" value="GLUTATHIONE S-TRANSFERASE OMEGA"/>
    <property type="match status" value="1"/>
</dbReference>
<feature type="domain" description="GST N-terminal" evidence="8">
    <location>
        <begin position="27"/>
        <end position="105"/>
    </location>
</feature>
<proteinExistence type="predicted"/>
<dbReference type="SFLD" id="SFLDS00019">
    <property type="entry name" value="Glutathione_Transferase_(cytos"/>
    <property type="match status" value="1"/>
</dbReference>
<dbReference type="InterPro" id="IPR040079">
    <property type="entry name" value="Glutathione_S-Trfase"/>
</dbReference>
<dbReference type="EMBL" id="CACVBS010000013">
    <property type="protein sequence ID" value="CAA7258973.1"/>
    <property type="molecule type" value="Genomic_DNA"/>
</dbReference>
<comment type="catalytic activity">
    <reaction evidence="7">
        <text>L-dehydroascorbate + 2 glutathione = glutathione disulfide + L-ascorbate</text>
        <dbReference type="Rhea" id="RHEA:24424"/>
        <dbReference type="ChEBI" id="CHEBI:38290"/>
        <dbReference type="ChEBI" id="CHEBI:57925"/>
        <dbReference type="ChEBI" id="CHEBI:58297"/>
        <dbReference type="ChEBI" id="CHEBI:58539"/>
        <dbReference type="EC" id="1.8.5.1"/>
    </reaction>
</comment>
<dbReference type="InterPro" id="IPR004045">
    <property type="entry name" value="Glutathione_S-Trfase_N"/>
</dbReference>
<organism evidence="10 11">
    <name type="scientific">Cyclocybe aegerita</name>
    <name type="common">Black poplar mushroom</name>
    <name type="synonym">Agrocybe aegerita</name>
    <dbReference type="NCBI Taxonomy" id="1973307"/>
    <lineage>
        <taxon>Eukaryota</taxon>
        <taxon>Fungi</taxon>
        <taxon>Dikarya</taxon>
        <taxon>Basidiomycota</taxon>
        <taxon>Agaricomycotina</taxon>
        <taxon>Agaricomycetes</taxon>
        <taxon>Agaricomycetidae</taxon>
        <taxon>Agaricales</taxon>
        <taxon>Agaricineae</taxon>
        <taxon>Bolbitiaceae</taxon>
        <taxon>Cyclocybe</taxon>
    </lineage>
</organism>
<evidence type="ECO:0000256" key="5">
    <source>
        <dbReference type="ARBA" id="ARBA00032681"/>
    </source>
</evidence>
<dbReference type="PROSITE" id="PS50405">
    <property type="entry name" value="GST_CTER"/>
    <property type="match status" value="1"/>
</dbReference>
<dbReference type="PROSITE" id="PS50404">
    <property type="entry name" value="GST_NTER"/>
    <property type="match status" value="1"/>
</dbReference>
<evidence type="ECO:0000256" key="4">
    <source>
        <dbReference type="ARBA" id="ARBA00032186"/>
    </source>
</evidence>
<name>A0A8S0VW72_CYCAE</name>
<dbReference type="GO" id="GO:0004364">
    <property type="term" value="F:glutathione transferase activity"/>
    <property type="evidence" value="ECO:0007669"/>
    <property type="project" value="InterPro"/>
</dbReference>
<dbReference type="EC" id="1.20.4.2" evidence="2"/>
<feature type="domain" description="GST C-terminal" evidence="9">
    <location>
        <begin position="111"/>
        <end position="248"/>
    </location>
</feature>
<keyword evidence="3" id="KW-0560">Oxidoreductase</keyword>
<comment type="catalytic activity">
    <reaction evidence="6">
        <text>methylarsonate + 2 glutathione + H(+) = methylarsonous acid + glutathione disulfide + H2O</text>
        <dbReference type="Rhea" id="RHEA:15969"/>
        <dbReference type="ChEBI" id="CHEBI:15377"/>
        <dbReference type="ChEBI" id="CHEBI:15378"/>
        <dbReference type="ChEBI" id="CHEBI:17826"/>
        <dbReference type="ChEBI" id="CHEBI:33409"/>
        <dbReference type="ChEBI" id="CHEBI:57925"/>
        <dbReference type="ChEBI" id="CHEBI:58297"/>
        <dbReference type="EC" id="1.20.4.2"/>
    </reaction>
</comment>
<dbReference type="GO" id="GO:0045174">
    <property type="term" value="F:glutathione dehydrogenase (ascorbate) activity"/>
    <property type="evidence" value="ECO:0007669"/>
    <property type="project" value="UniProtKB-EC"/>
</dbReference>
<evidence type="ECO:0000256" key="6">
    <source>
        <dbReference type="ARBA" id="ARBA00048353"/>
    </source>
</evidence>
<evidence type="ECO:0000313" key="11">
    <source>
        <dbReference type="Proteomes" id="UP000467700"/>
    </source>
</evidence>
<dbReference type="InterPro" id="IPR010987">
    <property type="entry name" value="Glutathione-S-Trfase_C-like"/>
</dbReference>
<accession>A0A8S0VW72</accession>
<evidence type="ECO:0000313" key="10">
    <source>
        <dbReference type="EMBL" id="CAA7258973.1"/>
    </source>
</evidence>
<evidence type="ECO:0000256" key="2">
    <source>
        <dbReference type="ARBA" id="ARBA00013060"/>
    </source>
</evidence>
<dbReference type="Gene3D" id="1.20.1050.10">
    <property type="match status" value="1"/>
</dbReference>
<protein>
    <recommendedName>
        <fullName evidence="4">Glutathione-dependent dehydroascorbate reductase</fullName>
        <ecNumber evidence="2">1.20.4.2</ecNumber>
        <ecNumber evidence="1">1.8.5.1</ecNumber>
    </recommendedName>
    <alternativeName>
        <fullName evidence="5">Monomethylarsonic acid reductase</fullName>
    </alternativeName>
</protein>
<comment type="caution">
    <text evidence="10">The sequence shown here is derived from an EMBL/GenBank/DDBJ whole genome shotgun (WGS) entry which is preliminary data.</text>
</comment>
<dbReference type="InterPro" id="IPR036249">
    <property type="entry name" value="Thioredoxin-like_sf"/>
</dbReference>
<evidence type="ECO:0000259" key="8">
    <source>
        <dbReference type="PROSITE" id="PS50404"/>
    </source>
</evidence>
<keyword evidence="11" id="KW-1185">Reference proteome</keyword>
<dbReference type="PRINTS" id="PR01625">
    <property type="entry name" value="GSTRNSFRASEO"/>
</dbReference>
<dbReference type="Pfam" id="PF00043">
    <property type="entry name" value="GST_C"/>
    <property type="match status" value="1"/>
</dbReference>
<dbReference type="InterPro" id="IPR004046">
    <property type="entry name" value="GST_C"/>
</dbReference>
<evidence type="ECO:0000256" key="7">
    <source>
        <dbReference type="ARBA" id="ARBA00049544"/>
    </source>
</evidence>
<dbReference type="Pfam" id="PF13409">
    <property type="entry name" value="GST_N_2"/>
    <property type="match status" value="1"/>
</dbReference>
<dbReference type="EC" id="1.8.5.1" evidence="1"/>
<sequence length="255" mass="29325">MGLAELNVIPQATGAAAKTVENHQAPQELILHAAWFCPFAHRVWITLEEKGVPYQYKEVNPYKKEPHFLAINPKGLVPVIEYKGKALSESLILVEFVEEAFPQAPNLLPRDPVERAEARQWIDSINKQFIYPYQRLLQAQGAENQKAALEDVYHFLRNFSESIKGPYFLGEQFSLVDIVIAPWIMRDWVVTQHRGYRRENASPRWKIYADLVQKRESVANTLSLQEHTIGIYDQYLRDEAESEAAKAIREGRAIP</sequence>
<dbReference type="SUPFAM" id="SSF52833">
    <property type="entry name" value="Thioredoxin-like"/>
    <property type="match status" value="1"/>
</dbReference>
<dbReference type="GO" id="GO:0050610">
    <property type="term" value="F:methylarsonate reductase activity"/>
    <property type="evidence" value="ECO:0007669"/>
    <property type="project" value="UniProtKB-EC"/>
</dbReference>
<dbReference type="OrthoDB" id="202840at2759"/>
<dbReference type="GO" id="GO:0005737">
    <property type="term" value="C:cytoplasm"/>
    <property type="evidence" value="ECO:0007669"/>
    <property type="project" value="InterPro"/>
</dbReference>
<dbReference type="InterPro" id="IPR005442">
    <property type="entry name" value="GST_omega"/>
</dbReference>
<gene>
    <name evidence="10" type="ORF">AAE3_LOCUS1514</name>
</gene>
<dbReference type="InterPro" id="IPR036282">
    <property type="entry name" value="Glutathione-S-Trfase_C_sf"/>
</dbReference>
<dbReference type="SUPFAM" id="SSF47616">
    <property type="entry name" value="GST C-terminal domain-like"/>
    <property type="match status" value="1"/>
</dbReference>
<dbReference type="Proteomes" id="UP000467700">
    <property type="component" value="Unassembled WGS sequence"/>
</dbReference>
<reference evidence="10 11" key="1">
    <citation type="submission" date="2020-01" db="EMBL/GenBank/DDBJ databases">
        <authorList>
            <person name="Gupta K D."/>
        </authorList>
    </citation>
    <scope>NUCLEOTIDE SEQUENCE [LARGE SCALE GENOMIC DNA]</scope>
</reference>
<dbReference type="Gene3D" id="3.40.30.10">
    <property type="entry name" value="Glutaredoxin"/>
    <property type="match status" value="1"/>
</dbReference>
<evidence type="ECO:0000256" key="1">
    <source>
        <dbReference type="ARBA" id="ARBA00012436"/>
    </source>
</evidence>
<dbReference type="PANTHER" id="PTHR43968">
    <property type="match status" value="1"/>
</dbReference>
<dbReference type="AlphaFoldDB" id="A0A8S0VW72"/>
<dbReference type="InterPro" id="IPR050983">
    <property type="entry name" value="GST_Omega/HSP26"/>
</dbReference>
<evidence type="ECO:0000256" key="3">
    <source>
        <dbReference type="ARBA" id="ARBA00023002"/>
    </source>
</evidence>